<name>A0AAD7N1A9_9AGAR</name>
<protein>
    <submittedName>
        <fullName evidence="1">Uncharacterized protein</fullName>
    </submittedName>
</protein>
<dbReference type="EMBL" id="JARKIB010000096">
    <property type="protein sequence ID" value="KAJ7742032.1"/>
    <property type="molecule type" value="Genomic_DNA"/>
</dbReference>
<accession>A0AAD7N1A9</accession>
<evidence type="ECO:0000313" key="1">
    <source>
        <dbReference type="EMBL" id="KAJ7742032.1"/>
    </source>
</evidence>
<gene>
    <name evidence="1" type="ORF">B0H16DRAFT_1563922</name>
</gene>
<organism evidence="1 2">
    <name type="scientific">Mycena metata</name>
    <dbReference type="NCBI Taxonomy" id="1033252"/>
    <lineage>
        <taxon>Eukaryota</taxon>
        <taxon>Fungi</taxon>
        <taxon>Dikarya</taxon>
        <taxon>Basidiomycota</taxon>
        <taxon>Agaricomycotina</taxon>
        <taxon>Agaricomycetes</taxon>
        <taxon>Agaricomycetidae</taxon>
        <taxon>Agaricales</taxon>
        <taxon>Marasmiineae</taxon>
        <taxon>Mycenaceae</taxon>
        <taxon>Mycena</taxon>
    </lineage>
</organism>
<evidence type="ECO:0000313" key="2">
    <source>
        <dbReference type="Proteomes" id="UP001215598"/>
    </source>
</evidence>
<sequence>MFLSRDMRVDALTLLYVLFYVRSSTEQDTYGLAVTRWSATICAALVLRAQTSRTVSACAECSRCTDSGLRALFCVGVTRPPLPFALPLYSFNHSPSTLSFSNANLCSQTSQVSHSPSQS</sequence>
<reference evidence="1" key="1">
    <citation type="submission" date="2023-03" db="EMBL/GenBank/DDBJ databases">
        <title>Massive genome expansion in bonnet fungi (Mycena s.s.) driven by repeated elements and novel gene families across ecological guilds.</title>
        <authorList>
            <consortium name="Lawrence Berkeley National Laboratory"/>
            <person name="Harder C.B."/>
            <person name="Miyauchi S."/>
            <person name="Viragh M."/>
            <person name="Kuo A."/>
            <person name="Thoen E."/>
            <person name="Andreopoulos B."/>
            <person name="Lu D."/>
            <person name="Skrede I."/>
            <person name="Drula E."/>
            <person name="Henrissat B."/>
            <person name="Morin E."/>
            <person name="Kohler A."/>
            <person name="Barry K."/>
            <person name="LaButti K."/>
            <person name="Morin E."/>
            <person name="Salamov A."/>
            <person name="Lipzen A."/>
            <person name="Mereny Z."/>
            <person name="Hegedus B."/>
            <person name="Baldrian P."/>
            <person name="Stursova M."/>
            <person name="Weitz H."/>
            <person name="Taylor A."/>
            <person name="Grigoriev I.V."/>
            <person name="Nagy L.G."/>
            <person name="Martin F."/>
            <person name="Kauserud H."/>
        </authorList>
    </citation>
    <scope>NUCLEOTIDE SEQUENCE</scope>
    <source>
        <strain evidence="1">CBHHK182m</strain>
    </source>
</reference>
<dbReference type="AlphaFoldDB" id="A0AAD7N1A9"/>
<keyword evidence="2" id="KW-1185">Reference proteome</keyword>
<comment type="caution">
    <text evidence="1">The sequence shown here is derived from an EMBL/GenBank/DDBJ whole genome shotgun (WGS) entry which is preliminary data.</text>
</comment>
<proteinExistence type="predicted"/>
<dbReference type="Proteomes" id="UP001215598">
    <property type="component" value="Unassembled WGS sequence"/>
</dbReference>